<dbReference type="EMBL" id="CAJNYT010000554">
    <property type="protein sequence ID" value="CAF3355580.1"/>
    <property type="molecule type" value="Genomic_DNA"/>
</dbReference>
<dbReference type="Proteomes" id="UP000663873">
    <property type="component" value="Unassembled WGS sequence"/>
</dbReference>
<evidence type="ECO:0000313" key="6">
    <source>
        <dbReference type="EMBL" id="CAF3531141.1"/>
    </source>
</evidence>
<dbReference type="Proteomes" id="UP000663862">
    <property type="component" value="Unassembled WGS sequence"/>
</dbReference>
<gene>
    <name evidence="5" type="ORF">FME351_LOCUS18221</name>
    <name evidence="3" type="ORF">GRG538_LOCUS5936</name>
    <name evidence="8" type="ORF">HFQ381_LOCUS16032</name>
    <name evidence="2" type="ORF">KIK155_LOCUS1424</name>
    <name evidence="6" type="ORF">LUA448_LOCUS26979</name>
    <name evidence="10" type="ORF">QYT958_LOCUS16767</name>
    <name evidence="4" type="ORF">TIS948_LOCUS32332</name>
    <name evidence="9" type="ORF">TSG867_LOCUS18872</name>
    <name evidence="7" type="ORF">UJA718_LOCUS8869</name>
</gene>
<evidence type="ECO:0000313" key="3">
    <source>
        <dbReference type="EMBL" id="CAF3355580.1"/>
    </source>
</evidence>
<dbReference type="OrthoDB" id="10045398at2759"/>
<dbReference type="EMBL" id="CAJOBO010001117">
    <property type="protein sequence ID" value="CAF4339824.1"/>
    <property type="molecule type" value="Genomic_DNA"/>
</dbReference>
<evidence type="ECO:0000313" key="9">
    <source>
        <dbReference type="EMBL" id="CAF4473921.1"/>
    </source>
</evidence>
<dbReference type="EMBL" id="CAJNYV010000036">
    <property type="protein sequence ID" value="CAF3329400.1"/>
    <property type="molecule type" value="Genomic_DNA"/>
</dbReference>
<dbReference type="AlphaFoldDB" id="A0A820KAY2"/>
<evidence type="ECO:0000313" key="10">
    <source>
        <dbReference type="EMBL" id="CAF4683536.1"/>
    </source>
</evidence>
<dbReference type="EMBL" id="CAJOBQ010001285">
    <property type="protein sequence ID" value="CAF4473921.1"/>
    <property type="molecule type" value="Genomic_DNA"/>
</dbReference>
<protein>
    <submittedName>
        <fullName evidence="8">Uncharacterized protein</fullName>
    </submittedName>
</protein>
<dbReference type="EMBL" id="CAJNYU010002266">
    <property type="protein sequence ID" value="CAF3526018.1"/>
    <property type="molecule type" value="Genomic_DNA"/>
</dbReference>
<comment type="caution">
    <text evidence="8">The sequence shown here is derived from an EMBL/GenBank/DDBJ whole genome shotgun (WGS) entry which is preliminary data.</text>
</comment>
<evidence type="ECO:0000313" key="5">
    <source>
        <dbReference type="EMBL" id="CAF3526018.1"/>
    </source>
</evidence>
<feature type="compositionally biased region" description="Polar residues" evidence="1">
    <location>
        <begin position="59"/>
        <end position="85"/>
    </location>
</feature>
<evidence type="ECO:0000313" key="8">
    <source>
        <dbReference type="EMBL" id="CAF4339824.1"/>
    </source>
</evidence>
<reference evidence="8" key="1">
    <citation type="submission" date="2021-02" db="EMBL/GenBank/DDBJ databases">
        <authorList>
            <person name="Nowell W R."/>
        </authorList>
    </citation>
    <scope>NUCLEOTIDE SEQUENCE</scope>
</reference>
<dbReference type="Proteomes" id="UP000663851">
    <property type="component" value="Unassembled WGS sequence"/>
</dbReference>
<accession>A0A820KAY2</accession>
<name>A0A820KAY2_9BILA</name>
<proteinExistence type="predicted"/>
<dbReference type="Proteomes" id="UP000663865">
    <property type="component" value="Unassembled WGS sequence"/>
</dbReference>
<evidence type="ECO:0000313" key="12">
    <source>
        <dbReference type="Proteomes" id="UP000663873"/>
    </source>
</evidence>
<sequence length="122" mass="13561">MLFKNRPFSFTLRTSGKARDSSSITSHRNVSLANIATAFLSERKTSSRRQSSNRRKQRLTVTDKQNNDSRLSTNCANTNNPGLGQQFTVQNTDGGITTIFMAHTSTANANNKHRTNAVIKIM</sequence>
<dbReference type="Proteomes" id="UP000663869">
    <property type="component" value="Unassembled WGS sequence"/>
</dbReference>
<dbReference type="EMBL" id="CAJNXB010005925">
    <property type="protein sequence ID" value="CAF3456555.1"/>
    <property type="molecule type" value="Genomic_DNA"/>
</dbReference>
<dbReference type="Proteomes" id="UP000663872">
    <property type="component" value="Unassembled WGS sequence"/>
</dbReference>
<evidence type="ECO:0000313" key="4">
    <source>
        <dbReference type="EMBL" id="CAF3456555.1"/>
    </source>
</evidence>
<dbReference type="Proteomes" id="UP000663825">
    <property type="component" value="Unassembled WGS sequence"/>
</dbReference>
<dbReference type="EMBL" id="CAJOBP010000960">
    <property type="protein sequence ID" value="CAF4239847.1"/>
    <property type="molecule type" value="Genomic_DNA"/>
</dbReference>
<organism evidence="8 11">
    <name type="scientific">Rotaria socialis</name>
    <dbReference type="NCBI Taxonomy" id="392032"/>
    <lineage>
        <taxon>Eukaryota</taxon>
        <taxon>Metazoa</taxon>
        <taxon>Spiralia</taxon>
        <taxon>Gnathifera</taxon>
        <taxon>Rotifera</taxon>
        <taxon>Eurotatoria</taxon>
        <taxon>Bdelloidea</taxon>
        <taxon>Philodinida</taxon>
        <taxon>Philodinidae</taxon>
        <taxon>Rotaria</taxon>
    </lineage>
</organism>
<dbReference type="Proteomes" id="UP000663848">
    <property type="component" value="Unassembled WGS sequence"/>
</dbReference>
<evidence type="ECO:0000313" key="7">
    <source>
        <dbReference type="EMBL" id="CAF4239847.1"/>
    </source>
</evidence>
<feature type="region of interest" description="Disordered" evidence="1">
    <location>
        <begin position="42"/>
        <end position="85"/>
    </location>
</feature>
<dbReference type="Proteomes" id="UP000663833">
    <property type="component" value="Unassembled WGS sequence"/>
</dbReference>
<evidence type="ECO:0000313" key="2">
    <source>
        <dbReference type="EMBL" id="CAF3329400.1"/>
    </source>
</evidence>
<dbReference type="EMBL" id="CAJNYD010003612">
    <property type="protein sequence ID" value="CAF3531141.1"/>
    <property type="molecule type" value="Genomic_DNA"/>
</dbReference>
<keyword evidence="12" id="KW-1185">Reference proteome</keyword>
<dbReference type="EMBL" id="CAJOBR010002462">
    <property type="protein sequence ID" value="CAF4683536.1"/>
    <property type="molecule type" value="Genomic_DNA"/>
</dbReference>
<evidence type="ECO:0000313" key="11">
    <source>
        <dbReference type="Proteomes" id="UP000663851"/>
    </source>
</evidence>
<evidence type="ECO:0000256" key="1">
    <source>
        <dbReference type="SAM" id="MobiDB-lite"/>
    </source>
</evidence>